<dbReference type="AlphaFoldDB" id="A0A2S6EXK6"/>
<dbReference type="EMBL" id="PQWY01000016">
    <property type="protein sequence ID" value="PPK29927.1"/>
    <property type="molecule type" value="Genomic_DNA"/>
</dbReference>
<dbReference type="OrthoDB" id="5653303at2"/>
<name>A0A2S6EXK6_LEGPN</name>
<evidence type="ECO:0000313" key="1">
    <source>
        <dbReference type="EMBL" id="PPK29927.1"/>
    </source>
</evidence>
<protein>
    <submittedName>
        <fullName evidence="1">Uncharacterized protein</fullName>
    </submittedName>
</protein>
<organism evidence="1 2">
    <name type="scientific">Legionella pneumophila</name>
    <dbReference type="NCBI Taxonomy" id="446"/>
    <lineage>
        <taxon>Bacteria</taxon>
        <taxon>Pseudomonadati</taxon>
        <taxon>Pseudomonadota</taxon>
        <taxon>Gammaproteobacteria</taxon>
        <taxon>Legionellales</taxon>
        <taxon>Legionellaceae</taxon>
        <taxon>Legionella</taxon>
    </lineage>
</organism>
<dbReference type="Proteomes" id="UP000239239">
    <property type="component" value="Unassembled WGS sequence"/>
</dbReference>
<gene>
    <name evidence="1" type="ORF">C3928_11025</name>
</gene>
<dbReference type="RefSeq" id="WP_080272089.1">
    <property type="nucleotide sequence ID" value="NZ_CP017601.1"/>
</dbReference>
<evidence type="ECO:0000313" key="2">
    <source>
        <dbReference type="Proteomes" id="UP000239239"/>
    </source>
</evidence>
<comment type="caution">
    <text evidence="1">The sequence shown here is derived from an EMBL/GenBank/DDBJ whole genome shotgun (WGS) entry which is preliminary data.</text>
</comment>
<sequence>MFSANQYLDFAWLSMQMFLINLLKDKIMRYAVTYCAMDHEFSGNPFWHSCILLSQWDDNGKIEVVDNWGFYGVPSTVRDTWLSKLKIKLGLDVDLKGNHGMLRHEELRYLDVGYGLHGVTFELTREKFDLLQLKCKTMLEEQKQAVKEVVESQGIAGKQKYRIYEHEDYSSLIFALEKIKAKQKGHQPRLKPFELNLSFTLWGPALNQSYTCKSLMVDLLKGVLNQEQIARITEEGKHPTVPRYSGKLERIYLHSSGPLREHKKSSGAIVHYRDLQDEGVKLHWTLPPQEIEALSGDTIKLLEISEEYCDEVKQAISKLQKLEWLFIDAKLPEKYQSYQEDLIVRIRQCYEAFAEVEPKKAKSTATGWMGFALSLFSLPRDLDEKILLQKLNNAKYLINSLYMAIVDHWKIYDDWPSETKTDSTDYNPLEALAAYLCEEDKKKLCKIIGRNYLDPSSEEEFDDIEEIKWEQSELRGTAASPM</sequence>
<proteinExistence type="predicted"/>
<reference evidence="1 2" key="1">
    <citation type="submission" date="2018-02" db="EMBL/GenBank/DDBJ databases">
        <title>Draft genome sequences of four Legionella pneumophila clinical strains isolated in Ontario.</title>
        <authorList>
            <person name="Fortuna A."/>
            <person name="Ramnarine R."/>
            <person name="Li A."/>
            <person name="Frantz C."/>
            <person name="Mallo G."/>
        </authorList>
    </citation>
    <scope>NUCLEOTIDE SEQUENCE [LARGE SCALE GENOMIC DNA]</scope>
    <source>
        <strain evidence="1 2">LG61</strain>
    </source>
</reference>
<accession>A0A2S6EXK6</accession>